<name>A0ACB9V7Y0_9CETA</name>
<dbReference type="EMBL" id="CM043028">
    <property type="protein sequence ID" value="KAI4586039.1"/>
    <property type="molecule type" value="Genomic_DNA"/>
</dbReference>
<evidence type="ECO:0000313" key="1">
    <source>
        <dbReference type="EMBL" id="KAI4586039.1"/>
    </source>
</evidence>
<organism evidence="1 2">
    <name type="scientific">Ovis ammon polii x Ovis aries</name>
    <dbReference type="NCBI Taxonomy" id="2918886"/>
    <lineage>
        <taxon>Eukaryota</taxon>
        <taxon>Metazoa</taxon>
        <taxon>Chordata</taxon>
        <taxon>Craniata</taxon>
        <taxon>Vertebrata</taxon>
        <taxon>Euteleostomi</taxon>
        <taxon>Mammalia</taxon>
        <taxon>Eutheria</taxon>
        <taxon>Laurasiatheria</taxon>
        <taxon>Artiodactyla</taxon>
        <taxon>Ruminantia</taxon>
        <taxon>Pecora</taxon>
        <taxon>Bovidae</taxon>
        <taxon>Caprinae</taxon>
        <taxon>Ovis</taxon>
    </lineage>
</organism>
<gene>
    <name evidence="1" type="ORF">MJG53_003826</name>
</gene>
<sequence length="201" mass="22487">MKVMEKDEVKDEEETELMKKMEEKKDERKRFHLPLHLSMHSVIQETVCSIDFPDEQSPAEKPSKIGRKEQTQTSEILTAVHGMQNRANAEPEKEGIEDASEDQKTRLQKEGQIQKRTARSRSERQIQSTGSLTSSGLQTVRILGSSRLRTKSCAVLRCQARFPAPPGSSKPPAASVLTLKCMVHSSRTSDTQSSSQPARSP</sequence>
<reference evidence="1" key="1">
    <citation type="submission" date="2022-03" db="EMBL/GenBank/DDBJ databases">
        <title>Genomic analyses of argali, domestic sheep and their hybrids provide insights into chromosomal evolution, heterosis and genetic basis of agronomic traits.</title>
        <authorList>
            <person name="Li M."/>
        </authorList>
    </citation>
    <scope>NUCLEOTIDE SEQUENCE</scope>
    <source>
        <strain evidence="1">F1 hybrid</strain>
    </source>
</reference>
<accession>A0ACB9V7Y0</accession>
<keyword evidence="2" id="KW-1185">Reference proteome</keyword>
<protein>
    <submittedName>
        <fullName evidence="1">Uncharacterized protein</fullName>
    </submittedName>
</protein>
<evidence type="ECO:0000313" key="2">
    <source>
        <dbReference type="Proteomes" id="UP001057279"/>
    </source>
</evidence>
<proteinExistence type="predicted"/>
<dbReference type="Proteomes" id="UP001057279">
    <property type="component" value="Linkage Group LG03"/>
</dbReference>
<comment type="caution">
    <text evidence="1">The sequence shown here is derived from an EMBL/GenBank/DDBJ whole genome shotgun (WGS) entry which is preliminary data.</text>
</comment>